<keyword evidence="2" id="KW-0472">Membrane</keyword>
<name>W4K8E0_HETIT</name>
<keyword evidence="2" id="KW-1133">Transmembrane helix</keyword>
<dbReference type="RefSeq" id="XP_009546603.1">
    <property type="nucleotide sequence ID" value="XM_009548308.1"/>
</dbReference>
<reference evidence="3 4" key="1">
    <citation type="journal article" date="2012" name="New Phytol.">
        <title>Insight into trade-off between wood decay and parasitism from the genome of a fungal forest pathogen.</title>
        <authorList>
            <person name="Olson A."/>
            <person name="Aerts A."/>
            <person name="Asiegbu F."/>
            <person name="Belbahri L."/>
            <person name="Bouzid O."/>
            <person name="Broberg A."/>
            <person name="Canback B."/>
            <person name="Coutinho P.M."/>
            <person name="Cullen D."/>
            <person name="Dalman K."/>
            <person name="Deflorio G."/>
            <person name="van Diepen L.T."/>
            <person name="Dunand C."/>
            <person name="Duplessis S."/>
            <person name="Durling M."/>
            <person name="Gonthier P."/>
            <person name="Grimwood J."/>
            <person name="Fossdal C.G."/>
            <person name="Hansson D."/>
            <person name="Henrissat B."/>
            <person name="Hietala A."/>
            <person name="Himmelstrand K."/>
            <person name="Hoffmeister D."/>
            <person name="Hogberg N."/>
            <person name="James T.Y."/>
            <person name="Karlsson M."/>
            <person name="Kohler A."/>
            <person name="Kues U."/>
            <person name="Lee Y.H."/>
            <person name="Lin Y.C."/>
            <person name="Lind M."/>
            <person name="Lindquist E."/>
            <person name="Lombard V."/>
            <person name="Lucas S."/>
            <person name="Lunden K."/>
            <person name="Morin E."/>
            <person name="Murat C."/>
            <person name="Park J."/>
            <person name="Raffaello T."/>
            <person name="Rouze P."/>
            <person name="Salamov A."/>
            <person name="Schmutz J."/>
            <person name="Solheim H."/>
            <person name="Stahlberg J."/>
            <person name="Velez H."/>
            <person name="de Vries R.P."/>
            <person name="Wiebenga A."/>
            <person name="Woodward S."/>
            <person name="Yakovlev I."/>
            <person name="Garbelotto M."/>
            <person name="Martin F."/>
            <person name="Grigoriev I.V."/>
            <person name="Stenlid J."/>
        </authorList>
    </citation>
    <scope>NUCLEOTIDE SEQUENCE [LARGE SCALE GENOMIC DNA]</scope>
    <source>
        <strain evidence="3 4">TC 32-1</strain>
    </source>
</reference>
<dbReference type="EMBL" id="KI925458">
    <property type="protein sequence ID" value="ETW82024.1"/>
    <property type="molecule type" value="Genomic_DNA"/>
</dbReference>
<gene>
    <name evidence="3" type="ORF">HETIRDRAFT_101439</name>
</gene>
<protein>
    <submittedName>
        <fullName evidence="3">Uncharacterized protein</fullName>
    </submittedName>
</protein>
<accession>W4K8E0</accession>
<dbReference type="KEGG" id="hir:HETIRDRAFT_101439"/>
<feature type="region of interest" description="Disordered" evidence="1">
    <location>
        <begin position="86"/>
        <end position="135"/>
    </location>
</feature>
<dbReference type="HOGENOM" id="CLU_1133703_0_0_1"/>
<evidence type="ECO:0000256" key="1">
    <source>
        <dbReference type="SAM" id="MobiDB-lite"/>
    </source>
</evidence>
<proteinExistence type="predicted"/>
<keyword evidence="4" id="KW-1185">Reference proteome</keyword>
<keyword evidence="2" id="KW-0812">Transmembrane</keyword>
<dbReference type="AlphaFoldDB" id="W4K8E0"/>
<dbReference type="GeneID" id="20665766"/>
<sequence>MQSWKRVWQPSSPQPFPHSYHNKLSPALSAPSVTDSGKKSSPHLFFSESKKRLASVSILQLKHANPSPRINIPIRKQGQQANKLCQKGRPRGTAPGVMHPTHRASGLSGASRVRRRDRAGSAAARGALVHRARDPATMDPDACPLSCMPAGSGIMRALTPQLFALAVFTCTGMLAPGWLAGWLCGSLADTRDTPIGGAEGGGGSLAAGKALGPVSIGALRPLYAPCKAWIRRGPEGDHDAPNRTP</sequence>
<feature type="region of interest" description="Disordered" evidence="1">
    <location>
        <begin position="1"/>
        <end position="44"/>
    </location>
</feature>
<dbReference type="InParanoid" id="W4K8E0"/>
<evidence type="ECO:0000256" key="2">
    <source>
        <dbReference type="SAM" id="Phobius"/>
    </source>
</evidence>
<evidence type="ECO:0000313" key="3">
    <source>
        <dbReference type="EMBL" id="ETW82024.1"/>
    </source>
</evidence>
<evidence type="ECO:0000313" key="4">
    <source>
        <dbReference type="Proteomes" id="UP000030671"/>
    </source>
</evidence>
<dbReference type="Proteomes" id="UP000030671">
    <property type="component" value="Unassembled WGS sequence"/>
</dbReference>
<organism evidence="3 4">
    <name type="scientific">Heterobasidion irregulare (strain TC 32-1)</name>
    <dbReference type="NCBI Taxonomy" id="747525"/>
    <lineage>
        <taxon>Eukaryota</taxon>
        <taxon>Fungi</taxon>
        <taxon>Dikarya</taxon>
        <taxon>Basidiomycota</taxon>
        <taxon>Agaricomycotina</taxon>
        <taxon>Agaricomycetes</taxon>
        <taxon>Russulales</taxon>
        <taxon>Bondarzewiaceae</taxon>
        <taxon>Heterobasidion</taxon>
        <taxon>Heterobasidion annosum species complex</taxon>
    </lineage>
</organism>
<feature type="transmembrane region" description="Helical" evidence="2">
    <location>
        <begin position="162"/>
        <end position="183"/>
    </location>
</feature>